<dbReference type="InterPro" id="IPR029063">
    <property type="entry name" value="SAM-dependent_MTases_sf"/>
</dbReference>
<dbReference type="InterPro" id="IPR051052">
    <property type="entry name" value="Diverse_substrate_MTase"/>
</dbReference>
<keyword evidence="3" id="KW-0808">Transferase</keyword>
<name>A0A1F4TN84_UNCSA</name>
<dbReference type="EMBL" id="MEUF01000060">
    <property type="protein sequence ID" value="OGC33513.1"/>
    <property type="molecule type" value="Genomic_DNA"/>
</dbReference>
<dbReference type="Pfam" id="PF08241">
    <property type="entry name" value="Methyltransf_11"/>
    <property type="match status" value="1"/>
</dbReference>
<evidence type="ECO:0000256" key="3">
    <source>
        <dbReference type="ARBA" id="ARBA00022679"/>
    </source>
</evidence>
<dbReference type="Proteomes" id="UP000178951">
    <property type="component" value="Unassembled WGS sequence"/>
</dbReference>
<dbReference type="SUPFAM" id="SSF53335">
    <property type="entry name" value="S-adenosyl-L-methionine-dependent methyltransferases"/>
    <property type="match status" value="1"/>
</dbReference>
<comment type="caution">
    <text evidence="5">The sequence shown here is derived from an EMBL/GenBank/DDBJ whole genome shotgun (WGS) entry which is preliminary data.</text>
</comment>
<evidence type="ECO:0000313" key="5">
    <source>
        <dbReference type="EMBL" id="OGC33513.1"/>
    </source>
</evidence>
<dbReference type="GO" id="GO:0008757">
    <property type="term" value="F:S-adenosylmethionine-dependent methyltransferase activity"/>
    <property type="evidence" value="ECO:0007669"/>
    <property type="project" value="InterPro"/>
</dbReference>
<evidence type="ECO:0000256" key="1">
    <source>
        <dbReference type="ARBA" id="ARBA00008361"/>
    </source>
</evidence>
<dbReference type="CDD" id="cd02440">
    <property type="entry name" value="AdoMet_MTases"/>
    <property type="match status" value="1"/>
</dbReference>
<dbReference type="GO" id="GO:0032259">
    <property type="term" value="P:methylation"/>
    <property type="evidence" value="ECO:0007669"/>
    <property type="project" value="UniProtKB-KW"/>
</dbReference>
<dbReference type="STRING" id="1802583.A2311_06170"/>
<dbReference type="PANTHER" id="PTHR44942:SF4">
    <property type="entry name" value="METHYLTRANSFERASE TYPE 11 DOMAIN-CONTAINING PROTEIN"/>
    <property type="match status" value="1"/>
</dbReference>
<evidence type="ECO:0000256" key="2">
    <source>
        <dbReference type="ARBA" id="ARBA00022603"/>
    </source>
</evidence>
<dbReference type="Gene3D" id="3.40.50.150">
    <property type="entry name" value="Vaccinia Virus protein VP39"/>
    <property type="match status" value="1"/>
</dbReference>
<evidence type="ECO:0000313" key="6">
    <source>
        <dbReference type="Proteomes" id="UP000178951"/>
    </source>
</evidence>
<dbReference type="AlphaFoldDB" id="A0A1F4TN84"/>
<protein>
    <recommendedName>
        <fullName evidence="4">Methyltransferase type 11 domain-containing protein</fullName>
    </recommendedName>
</protein>
<dbReference type="PANTHER" id="PTHR44942">
    <property type="entry name" value="METHYLTRANSF_11 DOMAIN-CONTAINING PROTEIN"/>
    <property type="match status" value="1"/>
</dbReference>
<sequence>MRGEILSAVRRQLFRQWVTAKPLPRLFMNSWDNVAKWYDKLVGEHGSDYHSNVIIPGALKLISPKRGEQALDVACGQGVFCRRLDELGVRVTGIDASPELINQAKQRSPKIHYLVSDAKNLHRFQDNTFDFVTCIMAIMNFDPFEPAIKEMARVIKAPGRILLVMNHPCFRIPRQSGWGFDEQRKLQYRRVDNYMTALKIPIQMQPGYDPKKLTWTYHRPLTEYFQAFQNSGLAVSRLEEWTSHRTSAPGAKKRAEDRSRNEIPLFLALLLEPVRSD</sequence>
<reference evidence="5 6" key="1">
    <citation type="journal article" date="2016" name="Nat. Commun.">
        <title>Thousands of microbial genomes shed light on interconnected biogeochemical processes in an aquifer system.</title>
        <authorList>
            <person name="Anantharaman K."/>
            <person name="Brown C.T."/>
            <person name="Hug L.A."/>
            <person name="Sharon I."/>
            <person name="Castelle C.J."/>
            <person name="Probst A.J."/>
            <person name="Thomas B.C."/>
            <person name="Singh A."/>
            <person name="Wilkins M.J."/>
            <person name="Karaoz U."/>
            <person name="Brodie E.L."/>
            <person name="Williams K.H."/>
            <person name="Hubbard S.S."/>
            <person name="Banfield J.F."/>
        </authorList>
    </citation>
    <scope>NUCLEOTIDE SEQUENCE [LARGE SCALE GENOMIC DNA]</scope>
</reference>
<accession>A0A1F4TN84</accession>
<keyword evidence="2" id="KW-0489">Methyltransferase</keyword>
<comment type="similarity">
    <text evidence="1">Belongs to the methyltransferase superfamily.</text>
</comment>
<evidence type="ECO:0000259" key="4">
    <source>
        <dbReference type="Pfam" id="PF08241"/>
    </source>
</evidence>
<dbReference type="InterPro" id="IPR013216">
    <property type="entry name" value="Methyltransf_11"/>
</dbReference>
<feature type="domain" description="Methyltransferase type 11" evidence="4">
    <location>
        <begin position="71"/>
        <end position="162"/>
    </location>
</feature>
<proteinExistence type="inferred from homology"/>
<gene>
    <name evidence="5" type="ORF">A2311_06170</name>
</gene>
<organism evidence="5 6">
    <name type="scientific">candidate division WOR-1 bacterium RIFOXYB2_FULL_48_7</name>
    <dbReference type="NCBI Taxonomy" id="1802583"/>
    <lineage>
        <taxon>Bacteria</taxon>
        <taxon>Bacillati</taxon>
        <taxon>Saganbacteria</taxon>
    </lineage>
</organism>